<evidence type="ECO:0000256" key="2">
    <source>
        <dbReference type="ARBA" id="ARBA00009323"/>
    </source>
</evidence>
<evidence type="ECO:0000313" key="7">
    <source>
        <dbReference type="EMBL" id="MFI1963030.1"/>
    </source>
</evidence>
<keyword evidence="8" id="KW-1185">Reference proteome</keyword>
<evidence type="ECO:0000313" key="8">
    <source>
        <dbReference type="Proteomes" id="UP001611548"/>
    </source>
</evidence>
<name>A0ABW7UMQ8_9ACTN</name>
<dbReference type="InterPro" id="IPR006776">
    <property type="entry name" value="SsgB"/>
</dbReference>
<dbReference type="RefSeq" id="WP_055471835.1">
    <property type="nucleotide sequence ID" value="NZ_JBEZHZ010000055.1"/>
</dbReference>
<dbReference type="Proteomes" id="UP001611548">
    <property type="component" value="Unassembled WGS sequence"/>
</dbReference>
<dbReference type="Pfam" id="PF04686">
    <property type="entry name" value="SsgA"/>
    <property type="match status" value="1"/>
</dbReference>
<dbReference type="EMBL" id="JBIRWE010000001">
    <property type="protein sequence ID" value="MFI1963030.1"/>
    <property type="molecule type" value="Genomic_DNA"/>
</dbReference>
<keyword evidence="3" id="KW-0132">Cell division</keyword>
<evidence type="ECO:0000256" key="4">
    <source>
        <dbReference type="ARBA" id="ARBA00022969"/>
    </source>
</evidence>
<accession>A0ABW7UMQ8</accession>
<evidence type="ECO:0000256" key="6">
    <source>
        <dbReference type="ARBA" id="ARBA00023306"/>
    </source>
</evidence>
<organism evidence="7 8">
    <name type="scientific">Streptomyces pathocidini</name>
    <dbReference type="NCBI Taxonomy" id="1650571"/>
    <lineage>
        <taxon>Bacteria</taxon>
        <taxon>Bacillati</taxon>
        <taxon>Actinomycetota</taxon>
        <taxon>Actinomycetes</taxon>
        <taxon>Kitasatosporales</taxon>
        <taxon>Streptomycetaceae</taxon>
        <taxon>Streptomyces</taxon>
    </lineage>
</organism>
<reference evidence="7 8" key="1">
    <citation type="submission" date="2024-10" db="EMBL/GenBank/DDBJ databases">
        <title>The Natural Products Discovery Center: Release of the First 8490 Sequenced Strains for Exploring Actinobacteria Biosynthetic Diversity.</title>
        <authorList>
            <person name="Kalkreuter E."/>
            <person name="Kautsar S.A."/>
            <person name="Yang D."/>
            <person name="Bader C.D."/>
            <person name="Teijaro C.N."/>
            <person name="Fluegel L."/>
            <person name="Davis C.M."/>
            <person name="Simpson J.R."/>
            <person name="Lauterbach L."/>
            <person name="Steele A.D."/>
            <person name="Gui C."/>
            <person name="Meng S."/>
            <person name="Li G."/>
            <person name="Viehrig K."/>
            <person name="Ye F."/>
            <person name="Su P."/>
            <person name="Kiefer A.F."/>
            <person name="Nichols A."/>
            <person name="Cepeda A.J."/>
            <person name="Yan W."/>
            <person name="Fan B."/>
            <person name="Jiang Y."/>
            <person name="Adhikari A."/>
            <person name="Zheng C.-J."/>
            <person name="Schuster L."/>
            <person name="Cowan T.M."/>
            <person name="Smanski M.J."/>
            <person name="Chevrette M.G."/>
            <person name="De Carvalho L.P.S."/>
            <person name="Shen B."/>
        </authorList>
    </citation>
    <scope>NUCLEOTIDE SEQUENCE [LARGE SCALE GENOMIC DNA]</scope>
    <source>
        <strain evidence="7 8">NPDC020327</strain>
    </source>
</reference>
<proteinExistence type="inferred from homology"/>
<protein>
    <submittedName>
        <fullName evidence="7">SsgA family sporulation/cell division regulator</fullName>
    </submittedName>
</protein>
<comment type="caution">
    <text evidence="7">The sequence shown here is derived from an EMBL/GenBank/DDBJ whole genome shotgun (WGS) entry which is preliminary data.</text>
</comment>
<comment type="subcellular location">
    <subcellularLocation>
        <location evidence="1">Cell septum</location>
    </subcellularLocation>
</comment>
<keyword evidence="4" id="KW-0749">Sporulation</keyword>
<gene>
    <name evidence="7" type="ORF">ACH429_02620</name>
</gene>
<evidence type="ECO:0000256" key="5">
    <source>
        <dbReference type="ARBA" id="ARBA00023210"/>
    </source>
</evidence>
<keyword evidence="5" id="KW-0717">Septation</keyword>
<dbReference type="InterPro" id="IPR038658">
    <property type="entry name" value="SsgB_sf"/>
</dbReference>
<keyword evidence="6" id="KW-0131">Cell cycle</keyword>
<dbReference type="Gene3D" id="2.30.31.20">
    <property type="entry name" value="Sporulation-specific cell division protein SsgB"/>
    <property type="match status" value="1"/>
</dbReference>
<evidence type="ECO:0000256" key="3">
    <source>
        <dbReference type="ARBA" id="ARBA00022618"/>
    </source>
</evidence>
<comment type="similarity">
    <text evidence="2">Belongs to the SsgA family.</text>
</comment>
<sequence length="137" mass="14581">MSPVIDQAVQAGLITSESDVLKVKAVLRYDAGDPLAVRMCFPPKASLVGSEVSWIFGRDLLAAGLGSPAGDGDVHVRPHGEDETVLEFHASVGTAMVRVRTAELSRFLRRSYACVPAGREGLHLDLDGDLAALLREA</sequence>
<evidence type="ECO:0000256" key="1">
    <source>
        <dbReference type="ARBA" id="ARBA00004431"/>
    </source>
</evidence>